<dbReference type="InterPro" id="IPR028146">
    <property type="entry name" value="PRKCSH_N"/>
</dbReference>
<feature type="signal peptide" evidence="8">
    <location>
        <begin position="1"/>
        <end position="24"/>
    </location>
</feature>
<dbReference type="Gene3D" id="2.70.130.10">
    <property type="entry name" value="Mannose-6-phosphate receptor binding domain"/>
    <property type="match status" value="1"/>
</dbReference>
<evidence type="ECO:0000256" key="4">
    <source>
        <dbReference type="ARBA" id="ARBA00022837"/>
    </source>
</evidence>
<protein>
    <recommendedName>
        <fullName evidence="1">Glucosidase 2 subunit beta</fullName>
    </recommendedName>
</protein>
<keyword evidence="2 8" id="KW-0732">Signal</keyword>
<dbReference type="SUPFAM" id="SSF50911">
    <property type="entry name" value="Mannose 6-phosphate receptor domain"/>
    <property type="match status" value="1"/>
</dbReference>
<name>A0A6J8A4N9_MYTCO</name>
<dbReference type="InterPro" id="IPR018247">
    <property type="entry name" value="EF_Hand_1_Ca_BS"/>
</dbReference>
<dbReference type="InterPro" id="IPR044865">
    <property type="entry name" value="MRH_dom"/>
</dbReference>
<feature type="compositionally biased region" description="Basic and acidic residues" evidence="7">
    <location>
        <begin position="262"/>
        <end position="296"/>
    </location>
</feature>
<feature type="compositionally biased region" description="Acidic residues" evidence="7">
    <location>
        <begin position="332"/>
        <end position="356"/>
    </location>
</feature>
<accession>A0A6J8A4N9</accession>
<evidence type="ECO:0000256" key="2">
    <source>
        <dbReference type="ARBA" id="ARBA00022729"/>
    </source>
</evidence>
<keyword evidence="11" id="KW-1185">Reference proteome</keyword>
<dbReference type="InterPro" id="IPR011992">
    <property type="entry name" value="EF-hand-dom_pair"/>
</dbReference>
<dbReference type="AlphaFoldDB" id="A0A6J8A4N9"/>
<gene>
    <name evidence="10" type="ORF">MCOR_3048</name>
</gene>
<dbReference type="Gene3D" id="1.10.238.10">
    <property type="entry name" value="EF-hand"/>
    <property type="match status" value="1"/>
</dbReference>
<proteinExistence type="predicted"/>
<dbReference type="Pfam" id="PF13015">
    <property type="entry name" value="PRKCSH_1"/>
    <property type="match status" value="1"/>
</dbReference>
<dbReference type="OrthoDB" id="28322at2759"/>
<dbReference type="GO" id="GO:0017177">
    <property type="term" value="C:glucosidase II complex"/>
    <property type="evidence" value="ECO:0007669"/>
    <property type="project" value="TreeGrafter"/>
</dbReference>
<evidence type="ECO:0000256" key="8">
    <source>
        <dbReference type="SAM" id="SignalP"/>
    </source>
</evidence>
<dbReference type="EMBL" id="CACVKT020000569">
    <property type="protein sequence ID" value="CAC5360631.1"/>
    <property type="molecule type" value="Genomic_DNA"/>
</dbReference>
<evidence type="ECO:0000256" key="1">
    <source>
        <dbReference type="ARBA" id="ARBA00022387"/>
    </source>
</evidence>
<dbReference type="InterPro" id="IPR009011">
    <property type="entry name" value="Man6P_isomerase_rcpt-bd_dom_sf"/>
</dbReference>
<organism evidence="10 11">
    <name type="scientific">Mytilus coruscus</name>
    <name type="common">Sea mussel</name>
    <dbReference type="NCBI Taxonomy" id="42192"/>
    <lineage>
        <taxon>Eukaryota</taxon>
        <taxon>Metazoa</taxon>
        <taxon>Spiralia</taxon>
        <taxon>Lophotrochozoa</taxon>
        <taxon>Mollusca</taxon>
        <taxon>Bivalvia</taxon>
        <taxon>Autobranchia</taxon>
        <taxon>Pteriomorphia</taxon>
        <taxon>Mytilida</taxon>
        <taxon>Mytiloidea</taxon>
        <taxon>Mytilidae</taxon>
        <taxon>Mytilinae</taxon>
        <taxon>Mytilus</taxon>
    </lineage>
</organism>
<dbReference type="GO" id="GO:0006491">
    <property type="term" value="P:N-glycan processing"/>
    <property type="evidence" value="ECO:0007669"/>
    <property type="project" value="TreeGrafter"/>
</dbReference>
<keyword evidence="6" id="KW-0175">Coiled coil</keyword>
<dbReference type="InterPro" id="IPR039794">
    <property type="entry name" value="Gtb1-like"/>
</dbReference>
<feature type="region of interest" description="Disordered" evidence="7">
    <location>
        <begin position="252"/>
        <end position="400"/>
    </location>
</feature>
<dbReference type="Pfam" id="PF12999">
    <property type="entry name" value="PRKCSH-like"/>
    <property type="match status" value="1"/>
</dbReference>
<evidence type="ECO:0000313" key="11">
    <source>
        <dbReference type="Proteomes" id="UP000507470"/>
    </source>
</evidence>
<dbReference type="PANTHER" id="PTHR12630">
    <property type="entry name" value="N-LINKED OLIGOSACCHARIDE PROCESSING"/>
    <property type="match status" value="1"/>
</dbReference>
<dbReference type="PROSITE" id="PS00018">
    <property type="entry name" value="EF_HAND_1"/>
    <property type="match status" value="1"/>
</dbReference>
<dbReference type="SUPFAM" id="SSF47473">
    <property type="entry name" value="EF-hand"/>
    <property type="match status" value="1"/>
</dbReference>
<evidence type="ECO:0000259" key="9">
    <source>
        <dbReference type="PROSITE" id="PS51914"/>
    </source>
</evidence>
<feature type="coiled-coil region" evidence="6">
    <location>
        <begin position="403"/>
        <end position="437"/>
    </location>
</feature>
<evidence type="ECO:0000256" key="5">
    <source>
        <dbReference type="ARBA" id="ARBA00023157"/>
    </source>
</evidence>
<evidence type="ECO:0000313" key="10">
    <source>
        <dbReference type="EMBL" id="CAC5360631.1"/>
    </source>
</evidence>
<feature type="coiled-coil region" evidence="6">
    <location>
        <begin position="127"/>
        <end position="190"/>
    </location>
</feature>
<feature type="chain" id="PRO_5027074685" description="Glucosidase 2 subunit beta" evidence="8">
    <location>
        <begin position="25"/>
        <end position="566"/>
    </location>
</feature>
<reference evidence="10 11" key="1">
    <citation type="submission" date="2020-06" db="EMBL/GenBank/DDBJ databases">
        <authorList>
            <person name="Li R."/>
            <person name="Bekaert M."/>
        </authorList>
    </citation>
    <scope>NUCLEOTIDE SEQUENCE [LARGE SCALE GENOMIC DNA]</scope>
    <source>
        <strain evidence="11">wild</strain>
    </source>
</reference>
<keyword evidence="4" id="KW-0106">Calcium</keyword>
<sequence length="566" mass="63551">MKMRTQHTFFIILAQLLCSSIINATIGRPRGVSISMASLYQPAEDGTFTCLDGSSKIPYEYVNDDYCDCNDGTDEPGTSACPNGKFHCTNAGYVPSNILSSRVNDGVCDCCDGTDEDAGRIECVNNCKDLGKKLREEQDRTRKLQQEGFEKQKAFSEEGKRVHEEKIRRQAELEKEREILEVTVKDLETAKLEAESPETEAKDKHQKAWDELKAERQAKKESEAASVAFKELDTNGDNSIDLLEIIAHSEFDIDSNGVVSEEEAKEHLEDKERVDSDTFIKDIWPHVKDIYKKPSTEEPPPEVDPSTEARGEEAQTEQIEPPAPGEPPSPPDEVDEEGEYDDDEDEDDDNDVDEPGVNDQTVPTVPIAGVPTPGSMAGEPELIIDKPGEEKDEESMPDYDEETKKLIEAADEARKNYDEANSKLKELDNELSSIKSYLEQDYGPNREYAILQDQCFEYTDREYTYKYCPFSKGSQRPKSGGHETSLGNWGNWAGPENDKYSVQLYEKGQNCWNGPDRSVKVHLKCGLEHRLLSSSEPSRCEYAFEFETPCRCSQPAGGTAQPHDEL</sequence>
<feature type="domain" description="MRH" evidence="9">
    <location>
        <begin position="453"/>
        <end position="554"/>
    </location>
</feature>
<keyword evidence="5" id="KW-1015">Disulfide bond</keyword>
<evidence type="ECO:0000256" key="3">
    <source>
        <dbReference type="ARBA" id="ARBA00022824"/>
    </source>
</evidence>
<evidence type="ECO:0000256" key="7">
    <source>
        <dbReference type="SAM" id="MobiDB-lite"/>
    </source>
</evidence>
<dbReference type="PANTHER" id="PTHR12630:SF1">
    <property type="entry name" value="GLUCOSIDASE 2 SUBUNIT BETA"/>
    <property type="match status" value="1"/>
</dbReference>
<dbReference type="InterPro" id="IPR036607">
    <property type="entry name" value="PRKCSH"/>
</dbReference>
<dbReference type="Proteomes" id="UP000507470">
    <property type="component" value="Unassembled WGS sequence"/>
</dbReference>
<feature type="compositionally biased region" description="Pro residues" evidence="7">
    <location>
        <begin position="321"/>
        <end position="331"/>
    </location>
</feature>
<feature type="compositionally biased region" description="Acidic residues" evidence="7">
    <location>
        <begin position="390"/>
        <end position="400"/>
    </location>
</feature>
<evidence type="ECO:0000256" key="6">
    <source>
        <dbReference type="SAM" id="Coils"/>
    </source>
</evidence>
<dbReference type="PROSITE" id="PS51914">
    <property type="entry name" value="MRH"/>
    <property type="match status" value="1"/>
</dbReference>
<keyword evidence="3" id="KW-0256">Endoplasmic reticulum</keyword>